<comment type="caution">
    <text evidence="15">The sequence shown here is derived from an EMBL/GenBank/DDBJ whole genome shotgun (WGS) entry which is preliminary data.</text>
</comment>
<dbReference type="GO" id="GO:0016705">
    <property type="term" value="F:oxidoreductase activity, acting on paired donors, with incorporation or reduction of molecular oxygen"/>
    <property type="evidence" value="ECO:0007669"/>
    <property type="project" value="InterPro"/>
</dbReference>
<evidence type="ECO:0000256" key="14">
    <source>
        <dbReference type="SAM" id="Phobius"/>
    </source>
</evidence>
<dbReference type="CDD" id="cd11069">
    <property type="entry name" value="CYP_FUM15-like"/>
    <property type="match status" value="1"/>
</dbReference>
<dbReference type="InterPro" id="IPR050121">
    <property type="entry name" value="Cytochrome_P450_monoxygenase"/>
</dbReference>
<dbReference type="Gene3D" id="1.10.630.10">
    <property type="entry name" value="Cytochrome P450"/>
    <property type="match status" value="1"/>
</dbReference>
<evidence type="ECO:0000313" key="16">
    <source>
        <dbReference type="Proteomes" id="UP001215280"/>
    </source>
</evidence>
<keyword evidence="9" id="KW-0560">Oxidoreductase</keyword>
<evidence type="ECO:0000256" key="9">
    <source>
        <dbReference type="ARBA" id="ARBA00023002"/>
    </source>
</evidence>
<dbReference type="InterPro" id="IPR001128">
    <property type="entry name" value="Cyt_P450"/>
</dbReference>
<dbReference type="AlphaFoldDB" id="A0AAD7IKA6"/>
<evidence type="ECO:0000256" key="6">
    <source>
        <dbReference type="ARBA" id="ARBA00022692"/>
    </source>
</evidence>
<dbReference type="InterPro" id="IPR036396">
    <property type="entry name" value="Cyt_P450_sf"/>
</dbReference>
<evidence type="ECO:0000256" key="10">
    <source>
        <dbReference type="ARBA" id="ARBA00023004"/>
    </source>
</evidence>
<evidence type="ECO:0000256" key="8">
    <source>
        <dbReference type="ARBA" id="ARBA00022989"/>
    </source>
</evidence>
<keyword evidence="8 14" id="KW-1133">Transmembrane helix</keyword>
<comment type="subcellular location">
    <subcellularLocation>
        <location evidence="2">Membrane</location>
    </subcellularLocation>
</comment>
<dbReference type="PANTHER" id="PTHR24305:SF166">
    <property type="entry name" value="CYTOCHROME P450 12A4, MITOCHONDRIAL-RELATED"/>
    <property type="match status" value="1"/>
</dbReference>
<keyword evidence="16" id="KW-1185">Reference proteome</keyword>
<dbReference type="GO" id="GO:0005506">
    <property type="term" value="F:iron ion binding"/>
    <property type="evidence" value="ECO:0007669"/>
    <property type="project" value="InterPro"/>
</dbReference>
<name>A0AAD7IKA6_9AGAR</name>
<comment type="pathway">
    <text evidence="3">Secondary metabolite biosynthesis; terpenoid biosynthesis.</text>
</comment>
<keyword evidence="11" id="KW-0503">Monooxygenase</keyword>
<dbReference type="GO" id="GO:0020037">
    <property type="term" value="F:heme binding"/>
    <property type="evidence" value="ECO:0007669"/>
    <property type="project" value="InterPro"/>
</dbReference>
<evidence type="ECO:0000256" key="7">
    <source>
        <dbReference type="ARBA" id="ARBA00022723"/>
    </source>
</evidence>
<accession>A0AAD7IKA6</accession>
<feature type="binding site" description="axial binding residue" evidence="13">
    <location>
        <position position="481"/>
    </location>
    <ligand>
        <name>heme</name>
        <dbReference type="ChEBI" id="CHEBI:30413"/>
    </ligand>
    <ligandPart>
        <name>Fe</name>
        <dbReference type="ChEBI" id="CHEBI:18248"/>
    </ligandPart>
</feature>
<feature type="transmembrane region" description="Helical" evidence="14">
    <location>
        <begin position="14"/>
        <end position="34"/>
    </location>
</feature>
<evidence type="ECO:0000256" key="5">
    <source>
        <dbReference type="ARBA" id="ARBA00022617"/>
    </source>
</evidence>
<dbReference type="EMBL" id="JARJLG010000113">
    <property type="protein sequence ID" value="KAJ7743270.1"/>
    <property type="molecule type" value="Genomic_DNA"/>
</dbReference>
<evidence type="ECO:0000256" key="12">
    <source>
        <dbReference type="ARBA" id="ARBA00023136"/>
    </source>
</evidence>
<evidence type="ECO:0000313" key="15">
    <source>
        <dbReference type="EMBL" id="KAJ7743270.1"/>
    </source>
</evidence>
<dbReference type="InterPro" id="IPR002401">
    <property type="entry name" value="Cyt_P450_E_grp-I"/>
</dbReference>
<organism evidence="15 16">
    <name type="scientific">Mycena maculata</name>
    <dbReference type="NCBI Taxonomy" id="230809"/>
    <lineage>
        <taxon>Eukaryota</taxon>
        <taxon>Fungi</taxon>
        <taxon>Dikarya</taxon>
        <taxon>Basidiomycota</taxon>
        <taxon>Agaricomycotina</taxon>
        <taxon>Agaricomycetes</taxon>
        <taxon>Agaricomycetidae</taxon>
        <taxon>Agaricales</taxon>
        <taxon>Marasmiineae</taxon>
        <taxon>Mycenaceae</taxon>
        <taxon>Mycena</taxon>
    </lineage>
</organism>
<protein>
    <submittedName>
        <fullName evidence="15">Cytochrome P450</fullName>
    </submittedName>
</protein>
<evidence type="ECO:0000256" key="1">
    <source>
        <dbReference type="ARBA" id="ARBA00001971"/>
    </source>
</evidence>
<sequence length="551" mass="61713">MTSTISLTNMISQLILPIAATFLCYGLFHLLQFLHRELRSPLRHMDGPRNPSLILGNFKEMADDATLTSQWRSKFGPNFRFHGLFSISELHSSDIKAVNHIITNSSIYQKAPYTRTNIKRLLGGGILTVELDEHRRQRRIMNQAFGVAQIRLLTEVFVEKSVQLRDAWEQQVAQENGAACIDIMSWLRRMTLDVIGQAGFNYQFGALETTGKPNELNQAFTDLFHSPKSQIYTGFRLAGSIVPILRLLPLPGVQILTRARKTMYSIGGGIVSNSKAALKASEADKALSGRRDILSVLLKSNLSTNVPETQRLSDSEVIAQIPTFFLAGHETTSSAVTWALHALSQNPAVQSKLREELFTLATENPTMDELNSLSYLESVVRETMRVHAPVPFVQRMAMEDDVLPLSRPYIDKQGKSHDSLPISKGQVMHIPMLALNTDKEIWGEDAGEFNPERWERVPDAVSGIPSVWANLFTFFAGPHNCIGFRFSLVEIKSLLFTLIRAFEFEPAVPKGDIVAKMAGFLQRPVVQGEMRKMYEGSALPLIVKPYNPQAY</sequence>
<gene>
    <name evidence="15" type="ORF">DFH07DRAFT_835769</name>
</gene>
<keyword evidence="12 14" id="KW-0472">Membrane</keyword>
<keyword evidence="6 14" id="KW-0812">Transmembrane</keyword>
<reference evidence="15" key="1">
    <citation type="submission" date="2023-03" db="EMBL/GenBank/DDBJ databases">
        <title>Massive genome expansion in bonnet fungi (Mycena s.s.) driven by repeated elements and novel gene families across ecological guilds.</title>
        <authorList>
            <consortium name="Lawrence Berkeley National Laboratory"/>
            <person name="Harder C.B."/>
            <person name="Miyauchi S."/>
            <person name="Viragh M."/>
            <person name="Kuo A."/>
            <person name="Thoen E."/>
            <person name="Andreopoulos B."/>
            <person name="Lu D."/>
            <person name="Skrede I."/>
            <person name="Drula E."/>
            <person name="Henrissat B."/>
            <person name="Morin E."/>
            <person name="Kohler A."/>
            <person name="Barry K."/>
            <person name="LaButti K."/>
            <person name="Morin E."/>
            <person name="Salamov A."/>
            <person name="Lipzen A."/>
            <person name="Mereny Z."/>
            <person name="Hegedus B."/>
            <person name="Baldrian P."/>
            <person name="Stursova M."/>
            <person name="Weitz H."/>
            <person name="Taylor A."/>
            <person name="Grigoriev I.V."/>
            <person name="Nagy L.G."/>
            <person name="Martin F."/>
            <person name="Kauserud H."/>
        </authorList>
    </citation>
    <scope>NUCLEOTIDE SEQUENCE</scope>
    <source>
        <strain evidence="15">CBHHK188m</strain>
    </source>
</reference>
<comment type="similarity">
    <text evidence="4">Belongs to the cytochrome P450 family.</text>
</comment>
<keyword evidence="5 13" id="KW-0349">Heme</keyword>
<evidence type="ECO:0000256" key="2">
    <source>
        <dbReference type="ARBA" id="ARBA00004370"/>
    </source>
</evidence>
<evidence type="ECO:0000256" key="13">
    <source>
        <dbReference type="PIRSR" id="PIRSR602401-1"/>
    </source>
</evidence>
<evidence type="ECO:0000256" key="4">
    <source>
        <dbReference type="ARBA" id="ARBA00010617"/>
    </source>
</evidence>
<dbReference type="Pfam" id="PF00067">
    <property type="entry name" value="p450"/>
    <property type="match status" value="1"/>
</dbReference>
<dbReference type="PRINTS" id="PR00385">
    <property type="entry name" value="P450"/>
</dbReference>
<keyword evidence="10 13" id="KW-0408">Iron</keyword>
<comment type="cofactor">
    <cofactor evidence="1 13">
        <name>heme</name>
        <dbReference type="ChEBI" id="CHEBI:30413"/>
    </cofactor>
</comment>
<dbReference type="GO" id="GO:0016020">
    <property type="term" value="C:membrane"/>
    <property type="evidence" value="ECO:0007669"/>
    <property type="project" value="UniProtKB-SubCell"/>
</dbReference>
<evidence type="ECO:0000256" key="3">
    <source>
        <dbReference type="ARBA" id="ARBA00004721"/>
    </source>
</evidence>
<dbReference type="Proteomes" id="UP001215280">
    <property type="component" value="Unassembled WGS sequence"/>
</dbReference>
<dbReference type="SUPFAM" id="SSF48264">
    <property type="entry name" value="Cytochrome P450"/>
    <property type="match status" value="1"/>
</dbReference>
<keyword evidence="7 13" id="KW-0479">Metal-binding</keyword>
<dbReference type="GO" id="GO:0004497">
    <property type="term" value="F:monooxygenase activity"/>
    <property type="evidence" value="ECO:0007669"/>
    <property type="project" value="UniProtKB-KW"/>
</dbReference>
<evidence type="ECO:0000256" key="11">
    <source>
        <dbReference type="ARBA" id="ARBA00023033"/>
    </source>
</evidence>
<dbReference type="PANTHER" id="PTHR24305">
    <property type="entry name" value="CYTOCHROME P450"/>
    <property type="match status" value="1"/>
</dbReference>
<dbReference type="PRINTS" id="PR00463">
    <property type="entry name" value="EP450I"/>
</dbReference>
<proteinExistence type="inferred from homology"/>